<feature type="domain" description="Glycosyl transferase family 1" evidence="4">
    <location>
        <begin position="192"/>
        <end position="347"/>
    </location>
</feature>
<dbReference type="EMBL" id="JBIBSM010000010">
    <property type="protein sequence ID" value="MFF8278522.1"/>
    <property type="molecule type" value="Genomic_DNA"/>
</dbReference>
<comment type="caution">
    <text evidence="5">The sequence shown here is derived from an EMBL/GenBank/DDBJ whole genome shotgun (WGS) entry which is preliminary data.</text>
</comment>
<dbReference type="InterPro" id="IPR001296">
    <property type="entry name" value="Glyco_trans_1"/>
</dbReference>
<evidence type="ECO:0000256" key="3">
    <source>
        <dbReference type="ARBA" id="ARBA00022679"/>
    </source>
</evidence>
<keyword evidence="2 5" id="KW-0328">Glycosyltransferase</keyword>
<evidence type="ECO:0000256" key="1">
    <source>
        <dbReference type="ARBA" id="ARBA00021292"/>
    </source>
</evidence>
<dbReference type="SUPFAM" id="SSF53756">
    <property type="entry name" value="UDP-Glycosyltransferase/glycogen phosphorylase"/>
    <property type="match status" value="1"/>
</dbReference>
<dbReference type="PANTHER" id="PTHR12526">
    <property type="entry name" value="GLYCOSYLTRANSFERASE"/>
    <property type="match status" value="1"/>
</dbReference>
<protein>
    <recommendedName>
        <fullName evidence="1">D-inositol 3-phosphate glycosyltransferase</fullName>
    </recommendedName>
</protein>
<accession>A0ABW6YG62</accession>
<reference evidence="5 6" key="1">
    <citation type="submission" date="2024-10" db="EMBL/GenBank/DDBJ databases">
        <title>The Natural Products Discovery Center: Release of the First 8490 Sequenced Strains for Exploring Actinobacteria Biosynthetic Diversity.</title>
        <authorList>
            <person name="Kalkreuter E."/>
            <person name="Kautsar S.A."/>
            <person name="Yang D."/>
            <person name="Bader C.D."/>
            <person name="Teijaro C.N."/>
            <person name="Fluegel L."/>
            <person name="Davis C.M."/>
            <person name="Simpson J.R."/>
            <person name="Lauterbach L."/>
            <person name="Steele A.D."/>
            <person name="Gui C."/>
            <person name="Meng S."/>
            <person name="Li G."/>
            <person name="Viehrig K."/>
            <person name="Ye F."/>
            <person name="Su P."/>
            <person name="Kiefer A.F."/>
            <person name="Nichols A."/>
            <person name="Cepeda A.J."/>
            <person name="Yan W."/>
            <person name="Fan B."/>
            <person name="Jiang Y."/>
            <person name="Adhikari A."/>
            <person name="Zheng C.-J."/>
            <person name="Schuster L."/>
            <person name="Cowan T.M."/>
            <person name="Smanski M.J."/>
            <person name="Chevrette M.G."/>
            <person name="De Carvalho L.P.S."/>
            <person name="Shen B."/>
        </authorList>
    </citation>
    <scope>NUCLEOTIDE SEQUENCE [LARGE SCALE GENOMIC DNA]</scope>
    <source>
        <strain evidence="5 6">NPDC015755</strain>
    </source>
</reference>
<evidence type="ECO:0000259" key="4">
    <source>
        <dbReference type="Pfam" id="PF00534"/>
    </source>
</evidence>
<gene>
    <name evidence="5" type="ORF">ACF05T_20810</name>
</gene>
<keyword evidence="6" id="KW-1185">Reference proteome</keyword>
<dbReference type="Proteomes" id="UP001603013">
    <property type="component" value="Unassembled WGS sequence"/>
</dbReference>
<keyword evidence="3 5" id="KW-0808">Transferase</keyword>
<evidence type="ECO:0000313" key="6">
    <source>
        <dbReference type="Proteomes" id="UP001603013"/>
    </source>
</evidence>
<evidence type="ECO:0000313" key="5">
    <source>
        <dbReference type="EMBL" id="MFF8278522.1"/>
    </source>
</evidence>
<sequence length="433" mass="46722">MKVQLGPAHELHDGVHGSLLDAPPPGITYVQGPYTLRFRPDRDASKAFSPLHDPAVAEWVRFDDPPADVDVVHSSRLPVQTARPWIVDADCLLMPLQAGRFFTLGAASRGAQLVPGAGAVTRREAAMAARYASGRCARILFRTEFARRAFLDLLTGHGHRPEVIEKLGAKSEVVYPAVPASPAVRRLERTVSVLYMGRTSQDKGAHVAVEVFAALRVHHGTGVRLVFVGSCPDGAAGRLAANGVEMVPILPRPAYLEQLRRADIFLSPTSFESFGMGLLEAAAAGLAIVCPTGPGMEHIRELFVPGDHALLVSNALPPARRVAAYTAALSGLIDNESLRRRLAANNRALTHHGKLSLRQRNERLSAVYTHAAALGVGAADDWDGAAEGDRRITDWAEDVCHWAGQRCTVRIDGRVIVRPDAQPETAAERPRSL</sequence>
<dbReference type="RefSeq" id="WP_391935641.1">
    <property type="nucleotide sequence ID" value="NZ_JBIBSM010000010.1"/>
</dbReference>
<name>A0ABW6YG62_9ACTN</name>
<organism evidence="5 6">
    <name type="scientific">Streptomyces lateritius</name>
    <dbReference type="NCBI Taxonomy" id="67313"/>
    <lineage>
        <taxon>Bacteria</taxon>
        <taxon>Bacillati</taxon>
        <taxon>Actinomycetota</taxon>
        <taxon>Actinomycetes</taxon>
        <taxon>Kitasatosporales</taxon>
        <taxon>Streptomycetaceae</taxon>
        <taxon>Streptomyces</taxon>
    </lineage>
</organism>
<evidence type="ECO:0000256" key="2">
    <source>
        <dbReference type="ARBA" id="ARBA00022676"/>
    </source>
</evidence>
<dbReference type="Gene3D" id="3.40.50.2000">
    <property type="entry name" value="Glycogen Phosphorylase B"/>
    <property type="match status" value="1"/>
</dbReference>
<dbReference type="GO" id="GO:0016757">
    <property type="term" value="F:glycosyltransferase activity"/>
    <property type="evidence" value="ECO:0007669"/>
    <property type="project" value="UniProtKB-KW"/>
</dbReference>
<proteinExistence type="predicted"/>
<dbReference type="PANTHER" id="PTHR12526:SF510">
    <property type="entry name" value="D-INOSITOL 3-PHOSPHATE GLYCOSYLTRANSFERASE"/>
    <property type="match status" value="1"/>
</dbReference>
<dbReference type="Pfam" id="PF00534">
    <property type="entry name" value="Glycos_transf_1"/>
    <property type="match status" value="1"/>
</dbReference>